<sequence length="582" mass="68547">MTTTLFVKPTILPNLIIKDILEYLLNRIEDDFEYLIGFIHRYTLISKKWNQVIFRMLKVNNSLTTGKFYYIRNGYEMELRINYEMINKWFRLADRYNIAFELDSKVLLDKNKLGGEIRDKVVTLTNFTDKITKSDFNYYKTLKKVVFQTYKLDSENLLSEFCDNIKYKLYLSCQSGYQEIPENITEIVFNQNLFTRLKIGCVAISALKYHNQLTQLRHFELYSIKISKNALYSILSRSPNLQKLSINDITLLDCTFDTIVKWIADISKFQKLSIVSNDTISLKSVLDLFNRVQCKHVEISLDNIRYETKEEITSAVIDNTSIEKFRFFPFDVISHTNNDETMKLDYLSIWKDKSHLKEVEIFREDRCITEMANLEKLDIKFYQGTKSKELEKYIIPTKLPKLEELKILGFEFSTINQILKTNPNITKMTLLALEINELVSILDSQQFPTLSDLFIEMVWMGKNICEENVVLSAFQNNTTIRYLKIREYEIEMKKPQSFLMSIIQVNRSYISLIVCFGLNDNFSEDQIDYNLLDEILSNNTTIKKLCLPSTVTISDYIYSKKLIHIFNKYSVIRGNKIGKIYF</sequence>
<protein>
    <submittedName>
        <fullName evidence="1">Uncharacterized protein</fullName>
    </submittedName>
</protein>
<dbReference type="FunCoup" id="A0A152A4A8">
    <property type="interactions" value="8"/>
</dbReference>
<dbReference type="InterPro" id="IPR032675">
    <property type="entry name" value="LRR_dom_sf"/>
</dbReference>
<dbReference type="EMBL" id="LODT01000013">
    <property type="protein sequence ID" value="KYR00907.1"/>
    <property type="molecule type" value="Genomic_DNA"/>
</dbReference>
<keyword evidence="2" id="KW-1185">Reference proteome</keyword>
<proteinExistence type="predicted"/>
<organism evidence="1 2">
    <name type="scientific">Tieghemostelium lacteum</name>
    <name type="common">Slime mold</name>
    <name type="synonym">Dictyostelium lacteum</name>
    <dbReference type="NCBI Taxonomy" id="361077"/>
    <lineage>
        <taxon>Eukaryota</taxon>
        <taxon>Amoebozoa</taxon>
        <taxon>Evosea</taxon>
        <taxon>Eumycetozoa</taxon>
        <taxon>Dictyostelia</taxon>
        <taxon>Dictyosteliales</taxon>
        <taxon>Raperosteliaceae</taxon>
        <taxon>Tieghemostelium</taxon>
    </lineage>
</organism>
<reference evidence="1 2" key="1">
    <citation type="submission" date="2015-12" db="EMBL/GenBank/DDBJ databases">
        <title>Dictyostelia acquired genes for synthesis and detection of signals that induce cell-type specialization by lateral gene transfer from prokaryotes.</title>
        <authorList>
            <person name="Gloeckner G."/>
            <person name="Schaap P."/>
        </authorList>
    </citation>
    <scope>NUCLEOTIDE SEQUENCE [LARGE SCALE GENOMIC DNA]</scope>
    <source>
        <strain evidence="1 2">TK</strain>
    </source>
</reference>
<name>A0A152A4A8_TIELA</name>
<dbReference type="InParanoid" id="A0A152A4A8"/>
<gene>
    <name evidence="1" type="ORF">DLAC_02970</name>
</gene>
<evidence type="ECO:0000313" key="1">
    <source>
        <dbReference type="EMBL" id="KYR00907.1"/>
    </source>
</evidence>
<comment type="caution">
    <text evidence="1">The sequence shown here is derived from an EMBL/GenBank/DDBJ whole genome shotgun (WGS) entry which is preliminary data.</text>
</comment>
<evidence type="ECO:0000313" key="2">
    <source>
        <dbReference type="Proteomes" id="UP000076078"/>
    </source>
</evidence>
<dbReference type="Gene3D" id="3.80.10.10">
    <property type="entry name" value="Ribonuclease Inhibitor"/>
    <property type="match status" value="2"/>
</dbReference>
<dbReference type="Proteomes" id="UP000076078">
    <property type="component" value="Unassembled WGS sequence"/>
</dbReference>
<dbReference type="OrthoDB" id="27842at2759"/>
<dbReference type="SUPFAM" id="SSF52047">
    <property type="entry name" value="RNI-like"/>
    <property type="match status" value="1"/>
</dbReference>
<accession>A0A152A4A8</accession>
<dbReference type="AlphaFoldDB" id="A0A152A4A8"/>